<feature type="domain" description="B box-type" evidence="10">
    <location>
        <begin position="53"/>
        <end position="100"/>
    </location>
</feature>
<evidence type="ECO:0000259" key="10">
    <source>
        <dbReference type="PROSITE" id="PS50119"/>
    </source>
</evidence>
<evidence type="ECO:0000313" key="12">
    <source>
        <dbReference type="Proteomes" id="UP001454036"/>
    </source>
</evidence>
<dbReference type="InterPro" id="IPR049808">
    <property type="entry name" value="CONSTANS-like_Bbox1"/>
</dbReference>
<proteinExistence type="predicted"/>
<dbReference type="GO" id="GO:0006355">
    <property type="term" value="P:regulation of DNA-templated transcription"/>
    <property type="evidence" value="ECO:0007669"/>
    <property type="project" value="TreeGrafter"/>
</dbReference>
<reference evidence="11 12" key="1">
    <citation type="submission" date="2024-01" db="EMBL/GenBank/DDBJ databases">
        <title>The complete chloroplast genome sequence of Lithospermum erythrorhizon: insights into the phylogenetic relationship among Boraginaceae species and the maternal lineages of purple gromwells.</title>
        <authorList>
            <person name="Okada T."/>
            <person name="Watanabe K."/>
        </authorList>
    </citation>
    <scope>NUCLEOTIDE SEQUENCE [LARGE SCALE GENOMIC DNA]</scope>
</reference>
<sequence>MKIQCDVCEKQEAIVFCPADEASLCEACDHCVHHANKLATKHNRFNLHCPSSKDCPTCDICQERRALLFCQEDRRILCRECDGSIHKANEYTTKHNRFLLTGVKLSAKTSPYQASSTSNGSSSLNYLTSESLNPINSKPTASATSNYGFFSPNSYVMTPESTLNFGEVNSHCSVTQMDQVSSSSITEYLMETLPGWRFDDFLDASPSSYGFCKILQIILI</sequence>
<organism evidence="11 12">
    <name type="scientific">Lithospermum erythrorhizon</name>
    <name type="common">Purple gromwell</name>
    <name type="synonym">Lithospermum officinale var. erythrorhizon</name>
    <dbReference type="NCBI Taxonomy" id="34254"/>
    <lineage>
        <taxon>Eukaryota</taxon>
        <taxon>Viridiplantae</taxon>
        <taxon>Streptophyta</taxon>
        <taxon>Embryophyta</taxon>
        <taxon>Tracheophyta</taxon>
        <taxon>Spermatophyta</taxon>
        <taxon>Magnoliopsida</taxon>
        <taxon>eudicotyledons</taxon>
        <taxon>Gunneridae</taxon>
        <taxon>Pentapetalae</taxon>
        <taxon>asterids</taxon>
        <taxon>lamiids</taxon>
        <taxon>Boraginales</taxon>
        <taxon>Boraginaceae</taxon>
        <taxon>Boraginoideae</taxon>
        <taxon>Lithospermeae</taxon>
        <taxon>Lithospermum</taxon>
    </lineage>
</organism>
<evidence type="ECO:0000256" key="8">
    <source>
        <dbReference type="ARBA" id="ARBA00023242"/>
    </source>
</evidence>
<comment type="subcellular location">
    <subcellularLocation>
        <location evidence="1">Nucleus</location>
    </subcellularLocation>
</comment>
<keyword evidence="3" id="KW-0677">Repeat</keyword>
<evidence type="ECO:0000256" key="6">
    <source>
        <dbReference type="ARBA" id="ARBA00023015"/>
    </source>
</evidence>
<evidence type="ECO:0000256" key="1">
    <source>
        <dbReference type="ARBA" id="ARBA00004123"/>
    </source>
</evidence>
<dbReference type="Pfam" id="PF00643">
    <property type="entry name" value="zf-B_box"/>
    <property type="match status" value="1"/>
</dbReference>
<keyword evidence="5" id="KW-0862">Zinc</keyword>
<dbReference type="CDD" id="cd19821">
    <property type="entry name" value="Bbox1_BBX-like"/>
    <property type="match status" value="2"/>
</dbReference>
<evidence type="ECO:0000256" key="2">
    <source>
        <dbReference type="ARBA" id="ARBA00022723"/>
    </source>
</evidence>
<evidence type="ECO:0000256" key="5">
    <source>
        <dbReference type="ARBA" id="ARBA00022833"/>
    </source>
</evidence>
<evidence type="ECO:0000256" key="7">
    <source>
        <dbReference type="ARBA" id="ARBA00023163"/>
    </source>
</evidence>
<dbReference type="Proteomes" id="UP001454036">
    <property type="component" value="Unassembled WGS sequence"/>
</dbReference>
<dbReference type="InterPro" id="IPR051979">
    <property type="entry name" value="B-box_zinc_finger"/>
</dbReference>
<dbReference type="InterPro" id="IPR000315">
    <property type="entry name" value="Znf_B-box"/>
</dbReference>
<dbReference type="SMART" id="SM00336">
    <property type="entry name" value="BBOX"/>
    <property type="match status" value="2"/>
</dbReference>
<keyword evidence="6" id="KW-0805">Transcription regulation</keyword>
<accession>A0AAV3QVX3</accession>
<dbReference type="Gene3D" id="3.30.160.60">
    <property type="entry name" value="Classic Zinc Finger"/>
    <property type="match status" value="1"/>
</dbReference>
<dbReference type="EMBL" id="BAABME010022623">
    <property type="protein sequence ID" value="GAA0166212.1"/>
    <property type="molecule type" value="Genomic_DNA"/>
</dbReference>
<gene>
    <name evidence="11" type="ORF">LIER_40144</name>
</gene>
<keyword evidence="4 9" id="KW-0863">Zinc-finger</keyword>
<keyword evidence="2" id="KW-0479">Metal-binding</keyword>
<feature type="domain" description="B box-type" evidence="10">
    <location>
        <begin position="1"/>
        <end position="47"/>
    </location>
</feature>
<protein>
    <recommendedName>
        <fullName evidence="10">B box-type domain-containing protein</fullName>
    </recommendedName>
</protein>
<dbReference type="GO" id="GO:0005634">
    <property type="term" value="C:nucleus"/>
    <property type="evidence" value="ECO:0007669"/>
    <property type="project" value="UniProtKB-SubCell"/>
</dbReference>
<name>A0AAV3QVX3_LITER</name>
<dbReference type="AlphaFoldDB" id="A0AAV3QVX3"/>
<evidence type="ECO:0000256" key="3">
    <source>
        <dbReference type="ARBA" id="ARBA00022737"/>
    </source>
</evidence>
<keyword evidence="12" id="KW-1185">Reference proteome</keyword>
<dbReference type="GO" id="GO:0009640">
    <property type="term" value="P:photomorphogenesis"/>
    <property type="evidence" value="ECO:0007669"/>
    <property type="project" value="TreeGrafter"/>
</dbReference>
<dbReference type="PANTHER" id="PTHR31832">
    <property type="entry name" value="B-BOX ZINC FINGER PROTEIN 22"/>
    <property type="match status" value="1"/>
</dbReference>
<dbReference type="PROSITE" id="PS50119">
    <property type="entry name" value="ZF_BBOX"/>
    <property type="match status" value="2"/>
</dbReference>
<keyword evidence="8" id="KW-0539">Nucleus</keyword>
<dbReference type="PANTHER" id="PTHR31832:SF87">
    <property type="entry name" value="B-BOX ZINC FINGER PROTEIN 20"/>
    <property type="match status" value="1"/>
</dbReference>
<keyword evidence="7" id="KW-0804">Transcription</keyword>
<dbReference type="GO" id="GO:0008270">
    <property type="term" value="F:zinc ion binding"/>
    <property type="evidence" value="ECO:0007669"/>
    <property type="project" value="UniProtKB-KW"/>
</dbReference>
<comment type="caution">
    <text evidence="11">The sequence shown here is derived from an EMBL/GenBank/DDBJ whole genome shotgun (WGS) entry which is preliminary data.</text>
</comment>
<evidence type="ECO:0000256" key="9">
    <source>
        <dbReference type="PROSITE-ProRule" id="PRU00024"/>
    </source>
</evidence>
<evidence type="ECO:0000313" key="11">
    <source>
        <dbReference type="EMBL" id="GAA0166212.1"/>
    </source>
</evidence>
<evidence type="ECO:0000256" key="4">
    <source>
        <dbReference type="ARBA" id="ARBA00022771"/>
    </source>
</evidence>